<name>A0A699SQ27_TANCI</name>
<evidence type="ECO:0000256" key="1">
    <source>
        <dbReference type="SAM" id="MobiDB-lite"/>
    </source>
</evidence>
<sequence>QSIDVDAPPDIINVVDEDDDIIDKEDPIPYDLANSDDEDLVRAPESPIGWQESGQATYPPRDLEARVKGHHG</sequence>
<protein>
    <submittedName>
        <fullName evidence="2">Uncharacterized protein</fullName>
    </submittedName>
</protein>
<evidence type="ECO:0000313" key="2">
    <source>
        <dbReference type="EMBL" id="GFC98977.1"/>
    </source>
</evidence>
<feature type="non-terminal residue" evidence="2">
    <location>
        <position position="1"/>
    </location>
</feature>
<accession>A0A699SQ27</accession>
<reference evidence="2" key="1">
    <citation type="journal article" date="2019" name="Sci. Rep.">
        <title>Draft genome of Tanacetum cinerariifolium, the natural source of mosquito coil.</title>
        <authorList>
            <person name="Yamashiro T."/>
            <person name="Shiraishi A."/>
            <person name="Satake H."/>
            <person name="Nakayama K."/>
        </authorList>
    </citation>
    <scope>NUCLEOTIDE SEQUENCE</scope>
</reference>
<dbReference type="EMBL" id="BKCJ011175473">
    <property type="protein sequence ID" value="GFC98977.1"/>
    <property type="molecule type" value="Genomic_DNA"/>
</dbReference>
<feature type="region of interest" description="Disordered" evidence="1">
    <location>
        <begin position="45"/>
        <end position="72"/>
    </location>
</feature>
<gene>
    <name evidence="2" type="ORF">Tci_870947</name>
</gene>
<dbReference type="AlphaFoldDB" id="A0A699SQ27"/>
<proteinExistence type="predicted"/>
<organism evidence="2">
    <name type="scientific">Tanacetum cinerariifolium</name>
    <name type="common">Dalmatian daisy</name>
    <name type="synonym">Chrysanthemum cinerariifolium</name>
    <dbReference type="NCBI Taxonomy" id="118510"/>
    <lineage>
        <taxon>Eukaryota</taxon>
        <taxon>Viridiplantae</taxon>
        <taxon>Streptophyta</taxon>
        <taxon>Embryophyta</taxon>
        <taxon>Tracheophyta</taxon>
        <taxon>Spermatophyta</taxon>
        <taxon>Magnoliopsida</taxon>
        <taxon>eudicotyledons</taxon>
        <taxon>Gunneridae</taxon>
        <taxon>Pentapetalae</taxon>
        <taxon>asterids</taxon>
        <taxon>campanulids</taxon>
        <taxon>Asterales</taxon>
        <taxon>Asteraceae</taxon>
        <taxon>Asteroideae</taxon>
        <taxon>Anthemideae</taxon>
        <taxon>Anthemidinae</taxon>
        <taxon>Tanacetum</taxon>
    </lineage>
</organism>
<comment type="caution">
    <text evidence="2">The sequence shown here is derived from an EMBL/GenBank/DDBJ whole genome shotgun (WGS) entry which is preliminary data.</text>
</comment>
<feature type="compositionally biased region" description="Basic and acidic residues" evidence="1">
    <location>
        <begin position="61"/>
        <end position="72"/>
    </location>
</feature>